<evidence type="ECO:0000313" key="2">
    <source>
        <dbReference type="EMBL" id="RYR09052.1"/>
    </source>
</evidence>
<evidence type="ECO:0000256" key="1">
    <source>
        <dbReference type="SAM" id="Phobius"/>
    </source>
</evidence>
<sequence>MFLHDKVFTVFIVPDAISLFASSTSVLISIGILTLCLYRNRFPAGVSNETTTSHGGSLLIGGLHDGFILCITCCHLYTNSIPVESYPTWHFVGILNFF</sequence>
<name>A0A444Z4E7_ARAHY</name>
<keyword evidence="1" id="KW-0812">Transmembrane</keyword>
<evidence type="ECO:0000313" key="3">
    <source>
        <dbReference type="Proteomes" id="UP000289738"/>
    </source>
</evidence>
<protein>
    <submittedName>
        <fullName evidence="2">Uncharacterized protein</fullName>
    </submittedName>
</protein>
<keyword evidence="1" id="KW-0472">Membrane</keyword>
<dbReference type="EMBL" id="SDMP01000015">
    <property type="protein sequence ID" value="RYR09052.1"/>
    <property type="molecule type" value="Genomic_DNA"/>
</dbReference>
<organism evidence="2 3">
    <name type="scientific">Arachis hypogaea</name>
    <name type="common">Peanut</name>
    <dbReference type="NCBI Taxonomy" id="3818"/>
    <lineage>
        <taxon>Eukaryota</taxon>
        <taxon>Viridiplantae</taxon>
        <taxon>Streptophyta</taxon>
        <taxon>Embryophyta</taxon>
        <taxon>Tracheophyta</taxon>
        <taxon>Spermatophyta</taxon>
        <taxon>Magnoliopsida</taxon>
        <taxon>eudicotyledons</taxon>
        <taxon>Gunneridae</taxon>
        <taxon>Pentapetalae</taxon>
        <taxon>rosids</taxon>
        <taxon>fabids</taxon>
        <taxon>Fabales</taxon>
        <taxon>Fabaceae</taxon>
        <taxon>Papilionoideae</taxon>
        <taxon>50 kb inversion clade</taxon>
        <taxon>dalbergioids sensu lato</taxon>
        <taxon>Dalbergieae</taxon>
        <taxon>Pterocarpus clade</taxon>
        <taxon>Arachis</taxon>
    </lineage>
</organism>
<proteinExistence type="predicted"/>
<dbReference type="Proteomes" id="UP000289738">
    <property type="component" value="Chromosome B05"/>
</dbReference>
<dbReference type="AlphaFoldDB" id="A0A444Z4E7"/>
<keyword evidence="3" id="KW-1185">Reference proteome</keyword>
<feature type="transmembrane region" description="Helical" evidence="1">
    <location>
        <begin position="16"/>
        <end position="38"/>
    </location>
</feature>
<keyword evidence="1" id="KW-1133">Transmembrane helix</keyword>
<gene>
    <name evidence="2" type="ORF">Ahy_B05g077079</name>
</gene>
<reference evidence="2 3" key="1">
    <citation type="submission" date="2019-01" db="EMBL/GenBank/DDBJ databases">
        <title>Sequencing of cultivated peanut Arachis hypogaea provides insights into genome evolution and oil improvement.</title>
        <authorList>
            <person name="Chen X."/>
        </authorList>
    </citation>
    <scope>NUCLEOTIDE SEQUENCE [LARGE SCALE GENOMIC DNA]</scope>
    <source>
        <strain evidence="3">cv. Fuhuasheng</strain>
        <tissue evidence="2">Leaves</tissue>
    </source>
</reference>
<comment type="caution">
    <text evidence="2">The sequence shown here is derived from an EMBL/GenBank/DDBJ whole genome shotgun (WGS) entry which is preliminary data.</text>
</comment>
<accession>A0A444Z4E7</accession>